<dbReference type="RefSeq" id="WP_226170623.1">
    <property type="nucleotide sequence ID" value="NZ_JAJADR010000001.1"/>
</dbReference>
<reference evidence="1" key="1">
    <citation type="submission" date="2021-10" db="EMBL/GenBank/DDBJ databases">
        <authorList>
            <person name="Dean J.D."/>
            <person name="Kim M.K."/>
            <person name="Newey C.N."/>
            <person name="Stoker T.S."/>
            <person name="Thompson D.W."/>
            <person name="Grose J.H."/>
        </authorList>
    </citation>
    <scope>NUCLEOTIDE SEQUENCE</scope>
    <source>
        <strain evidence="1">BT178</strain>
    </source>
</reference>
<keyword evidence="2" id="KW-1185">Reference proteome</keyword>
<proteinExistence type="predicted"/>
<evidence type="ECO:0000313" key="1">
    <source>
        <dbReference type="EMBL" id="MCB2406567.1"/>
    </source>
</evidence>
<gene>
    <name evidence="1" type="ORF">LGH74_01135</name>
</gene>
<accession>A0ABS8AKE5</accession>
<dbReference type="Pfam" id="PF13618">
    <property type="entry name" value="Gluconate_2-dh3"/>
    <property type="match status" value="1"/>
</dbReference>
<sequence length="208" mass="22846">MASIPASADMISSPYPAGTVRALLATDQVSPPTRAALEARLLAPAYEPQFFDAATYELLRMVAARLFPQPDRPEPIELAPALDQRLLTGGSDGWRYDVLPPDREAYRLGLGGIRESGRVMFGAPFEHLTDLQQDVVLQAVQNETAPGPIWETLSAGRFFEELLAELTETYYAHPLAQEEIGYAGLADLPGWTHIGLNEKEAREPEEAK</sequence>
<dbReference type="InterPro" id="IPR027056">
    <property type="entry name" value="Gluconate_2DH_su3"/>
</dbReference>
<dbReference type="EMBL" id="JAJADR010000001">
    <property type="protein sequence ID" value="MCB2406567.1"/>
    <property type="molecule type" value="Genomic_DNA"/>
</dbReference>
<organism evidence="1 2">
    <name type="scientific">Hymenobacter lucidus</name>
    <dbReference type="NCBI Taxonomy" id="2880930"/>
    <lineage>
        <taxon>Bacteria</taxon>
        <taxon>Pseudomonadati</taxon>
        <taxon>Bacteroidota</taxon>
        <taxon>Cytophagia</taxon>
        <taxon>Cytophagales</taxon>
        <taxon>Hymenobacteraceae</taxon>
        <taxon>Hymenobacter</taxon>
    </lineage>
</organism>
<name>A0ABS8AKE5_9BACT</name>
<comment type="caution">
    <text evidence="1">The sequence shown here is derived from an EMBL/GenBank/DDBJ whole genome shotgun (WGS) entry which is preliminary data.</text>
</comment>
<evidence type="ECO:0000313" key="2">
    <source>
        <dbReference type="Proteomes" id="UP001165296"/>
    </source>
</evidence>
<protein>
    <submittedName>
        <fullName evidence="1">Gluconate 2-dehydrogenase subunit 3 family protein</fullName>
    </submittedName>
</protein>
<dbReference type="Proteomes" id="UP001165296">
    <property type="component" value="Unassembled WGS sequence"/>
</dbReference>